<protein>
    <submittedName>
        <fullName evidence="2">Uncharacterized protein</fullName>
    </submittedName>
</protein>
<reference evidence="2 3" key="1">
    <citation type="submission" date="2018-10" db="EMBL/GenBank/DDBJ databases">
        <title>Genomic Encyclopedia of Archaeal and Bacterial Type Strains, Phase II (KMG-II): from individual species to whole genera.</title>
        <authorList>
            <person name="Goeker M."/>
        </authorList>
    </citation>
    <scope>NUCLEOTIDE SEQUENCE [LARGE SCALE GENOMIC DNA]</scope>
    <source>
        <strain evidence="2 3">DSM 25217</strain>
    </source>
</reference>
<sequence>MTRPVRSTVTGQAMHTVPAYGTAGALDILARHISPATRALVAQMYAATDTVTGREVREALDDLIRRVLEGNSPAWDCVKPLSHHELTHLYDHTETILDQALDRLMKRPGLFTPLTGRAGGDADAVCSQTTHISEGQTGGNNTDRVPDSDTGGPCDADRQGAVSLAGRTGRFFSHIASLHADAGAAKAIHAGNRKLFYARLCEGVLMTDGDGELSTLHSLYGGRRIGALRRAIKTYHGRRFQLLPRLMTLL</sequence>
<feature type="compositionally biased region" description="Polar residues" evidence="1">
    <location>
        <begin position="130"/>
        <end position="143"/>
    </location>
</feature>
<evidence type="ECO:0000256" key="1">
    <source>
        <dbReference type="SAM" id="MobiDB-lite"/>
    </source>
</evidence>
<feature type="region of interest" description="Disordered" evidence="1">
    <location>
        <begin position="130"/>
        <end position="152"/>
    </location>
</feature>
<dbReference type="AlphaFoldDB" id="A0A3M0CCX3"/>
<name>A0A3M0CCX3_9PROT</name>
<dbReference type="InParanoid" id="A0A3M0CCX3"/>
<organism evidence="2 3">
    <name type="scientific">Eilatimonas milleporae</name>
    <dbReference type="NCBI Taxonomy" id="911205"/>
    <lineage>
        <taxon>Bacteria</taxon>
        <taxon>Pseudomonadati</taxon>
        <taxon>Pseudomonadota</taxon>
        <taxon>Alphaproteobacteria</taxon>
        <taxon>Kordiimonadales</taxon>
        <taxon>Kordiimonadaceae</taxon>
        <taxon>Eilatimonas</taxon>
    </lineage>
</organism>
<evidence type="ECO:0000313" key="2">
    <source>
        <dbReference type="EMBL" id="RMB07674.1"/>
    </source>
</evidence>
<accession>A0A3M0CCX3</accession>
<dbReference type="EMBL" id="REFR01000011">
    <property type="protein sequence ID" value="RMB07674.1"/>
    <property type="molecule type" value="Genomic_DNA"/>
</dbReference>
<comment type="caution">
    <text evidence="2">The sequence shown here is derived from an EMBL/GenBank/DDBJ whole genome shotgun (WGS) entry which is preliminary data.</text>
</comment>
<dbReference type="Proteomes" id="UP000271227">
    <property type="component" value="Unassembled WGS sequence"/>
</dbReference>
<dbReference type="RefSeq" id="WP_121938474.1">
    <property type="nucleotide sequence ID" value="NZ_REFR01000011.1"/>
</dbReference>
<proteinExistence type="predicted"/>
<keyword evidence="3" id="KW-1185">Reference proteome</keyword>
<gene>
    <name evidence="2" type="ORF">BXY39_1761</name>
</gene>
<evidence type="ECO:0000313" key="3">
    <source>
        <dbReference type="Proteomes" id="UP000271227"/>
    </source>
</evidence>